<dbReference type="AlphaFoldDB" id="A0A9N9H1Q1"/>
<sequence length="121" mass="13646">MSALNPSSSGWQAVKRKAKKIGNKVDKIVHNYPIQSYRESCQKRGSKVSVNSYNAFLDENESSGYKFYRENKNVYIVDMSNAEHGAVVVYLIKRFDIPNNGAMVGPIYIYGDAFQRAVGKK</sequence>
<protein>
    <submittedName>
        <fullName evidence="1">3281_t:CDS:1</fullName>
    </submittedName>
</protein>
<accession>A0A9N9H1Q1</accession>
<evidence type="ECO:0000313" key="1">
    <source>
        <dbReference type="EMBL" id="CAG8651420.1"/>
    </source>
</evidence>
<dbReference type="EMBL" id="CAJVPI010002914">
    <property type="protein sequence ID" value="CAG8651420.1"/>
    <property type="molecule type" value="Genomic_DNA"/>
</dbReference>
<name>A0A9N9H1Q1_9GLOM</name>
<comment type="caution">
    <text evidence="1">The sequence shown here is derived from an EMBL/GenBank/DDBJ whole genome shotgun (WGS) entry which is preliminary data.</text>
</comment>
<organism evidence="1 2">
    <name type="scientific">Paraglomus brasilianum</name>
    <dbReference type="NCBI Taxonomy" id="144538"/>
    <lineage>
        <taxon>Eukaryota</taxon>
        <taxon>Fungi</taxon>
        <taxon>Fungi incertae sedis</taxon>
        <taxon>Mucoromycota</taxon>
        <taxon>Glomeromycotina</taxon>
        <taxon>Glomeromycetes</taxon>
        <taxon>Paraglomerales</taxon>
        <taxon>Paraglomeraceae</taxon>
        <taxon>Paraglomus</taxon>
    </lineage>
</organism>
<dbReference type="Proteomes" id="UP000789739">
    <property type="component" value="Unassembled WGS sequence"/>
</dbReference>
<reference evidence="1" key="1">
    <citation type="submission" date="2021-06" db="EMBL/GenBank/DDBJ databases">
        <authorList>
            <person name="Kallberg Y."/>
            <person name="Tangrot J."/>
            <person name="Rosling A."/>
        </authorList>
    </citation>
    <scope>NUCLEOTIDE SEQUENCE</scope>
    <source>
        <strain evidence="1">BR232B</strain>
    </source>
</reference>
<gene>
    <name evidence="1" type="ORF">PBRASI_LOCUS10287</name>
</gene>
<evidence type="ECO:0000313" key="2">
    <source>
        <dbReference type="Proteomes" id="UP000789739"/>
    </source>
</evidence>
<keyword evidence="2" id="KW-1185">Reference proteome</keyword>
<proteinExistence type="predicted"/>